<protein>
    <submittedName>
        <fullName evidence="2">Uncharacterized protein</fullName>
    </submittedName>
</protein>
<evidence type="ECO:0000256" key="1">
    <source>
        <dbReference type="SAM" id="MobiDB-lite"/>
    </source>
</evidence>
<sequence>MSDLIRRASNPSTSTSSSTSSPRVYSPYLKSSRSALSRIAPLHPNRRTPPPPLPRAPPPRKSKKQLALEERWEEELAESVEGWACMTDEERAGMRRAKREMEMGGYED</sequence>
<dbReference type="HOGENOM" id="CLU_144256_0_0_1"/>
<feature type="compositionally biased region" description="Low complexity" evidence="1">
    <location>
        <begin position="12"/>
        <end position="21"/>
    </location>
</feature>
<dbReference type="Proteomes" id="UP000053263">
    <property type="component" value="Unassembled WGS sequence"/>
</dbReference>
<accession>A0A0C9TA86</accession>
<reference evidence="2 3" key="1">
    <citation type="submission" date="2014-06" db="EMBL/GenBank/DDBJ databases">
        <title>Evolutionary Origins and Diversification of the Mycorrhizal Mutualists.</title>
        <authorList>
            <consortium name="DOE Joint Genome Institute"/>
            <consortium name="Mycorrhizal Genomics Consortium"/>
            <person name="Kohler A."/>
            <person name="Kuo A."/>
            <person name="Nagy L.G."/>
            <person name="Floudas D."/>
            <person name="Copeland A."/>
            <person name="Barry K.W."/>
            <person name="Cichocki N."/>
            <person name="Veneault-Fourrey C."/>
            <person name="LaButti K."/>
            <person name="Lindquist E.A."/>
            <person name="Lipzen A."/>
            <person name="Lundell T."/>
            <person name="Morin E."/>
            <person name="Murat C."/>
            <person name="Riley R."/>
            <person name="Ohm R."/>
            <person name="Sun H."/>
            <person name="Tunlid A."/>
            <person name="Henrissat B."/>
            <person name="Grigoriev I.V."/>
            <person name="Hibbett D.S."/>
            <person name="Martin F."/>
        </authorList>
    </citation>
    <scope>NUCLEOTIDE SEQUENCE [LARGE SCALE GENOMIC DNA]</scope>
    <source>
        <strain evidence="2 3">FD-325 SS-3</strain>
    </source>
</reference>
<dbReference type="EMBL" id="KN832568">
    <property type="protein sequence ID" value="KII85203.1"/>
    <property type="molecule type" value="Genomic_DNA"/>
</dbReference>
<feature type="compositionally biased region" description="Pro residues" evidence="1">
    <location>
        <begin position="47"/>
        <end position="57"/>
    </location>
</feature>
<feature type="region of interest" description="Disordered" evidence="1">
    <location>
        <begin position="1"/>
        <end position="69"/>
    </location>
</feature>
<gene>
    <name evidence="2" type="ORF">PLICRDRAFT_116648</name>
</gene>
<proteinExistence type="predicted"/>
<dbReference type="AlphaFoldDB" id="A0A0C9TA86"/>
<evidence type="ECO:0000313" key="3">
    <source>
        <dbReference type="Proteomes" id="UP000053263"/>
    </source>
</evidence>
<name>A0A0C9TA86_PLICR</name>
<keyword evidence="3" id="KW-1185">Reference proteome</keyword>
<evidence type="ECO:0000313" key="2">
    <source>
        <dbReference type="EMBL" id="KII85203.1"/>
    </source>
</evidence>
<organism evidence="2 3">
    <name type="scientific">Plicaturopsis crispa FD-325 SS-3</name>
    <dbReference type="NCBI Taxonomy" id="944288"/>
    <lineage>
        <taxon>Eukaryota</taxon>
        <taxon>Fungi</taxon>
        <taxon>Dikarya</taxon>
        <taxon>Basidiomycota</taxon>
        <taxon>Agaricomycotina</taxon>
        <taxon>Agaricomycetes</taxon>
        <taxon>Agaricomycetidae</taxon>
        <taxon>Amylocorticiales</taxon>
        <taxon>Amylocorticiaceae</taxon>
        <taxon>Plicatura</taxon>
        <taxon>Plicaturopsis crispa</taxon>
    </lineage>
</organism>